<reference evidence="2" key="1">
    <citation type="submission" date="2025-08" db="UniProtKB">
        <authorList>
            <consortium name="RefSeq"/>
        </authorList>
    </citation>
    <scope>IDENTIFICATION</scope>
</reference>
<evidence type="ECO:0000313" key="1">
    <source>
        <dbReference type="Proteomes" id="UP000515154"/>
    </source>
</evidence>
<dbReference type="RefSeq" id="XP_036359001.1">
    <property type="nucleotide sequence ID" value="XM_036503108.1"/>
</dbReference>
<dbReference type="AlphaFoldDB" id="A0A7E6ETK4"/>
<protein>
    <submittedName>
        <fullName evidence="2">Uncharacterized protein LOC118763460</fullName>
    </submittedName>
</protein>
<dbReference type="Proteomes" id="UP000515154">
    <property type="component" value="Linkage group LG5"/>
</dbReference>
<evidence type="ECO:0000313" key="2">
    <source>
        <dbReference type="RefSeq" id="XP_036359001.1"/>
    </source>
</evidence>
<dbReference type="KEGG" id="osn:118763460"/>
<sequence length="110" mass="12809">MQKNTMCQKEESEMLSTKTLCDEKSHFMSEAVKENYLIRSKRLLNKLKNPAEKDVIWFFSDEKNFDQDQKIPDLVGHITTSQPTQKISSETSLSMYQERPKLKGQNVCCT</sequence>
<organism evidence="1 2">
    <name type="scientific">Octopus sinensis</name>
    <name type="common">East Asian common octopus</name>
    <dbReference type="NCBI Taxonomy" id="2607531"/>
    <lineage>
        <taxon>Eukaryota</taxon>
        <taxon>Metazoa</taxon>
        <taxon>Spiralia</taxon>
        <taxon>Lophotrochozoa</taxon>
        <taxon>Mollusca</taxon>
        <taxon>Cephalopoda</taxon>
        <taxon>Coleoidea</taxon>
        <taxon>Octopodiformes</taxon>
        <taxon>Octopoda</taxon>
        <taxon>Incirrata</taxon>
        <taxon>Octopodidae</taxon>
        <taxon>Octopus</taxon>
    </lineage>
</organism>
<name>A0A7E6ETK4_9MOLL</name>
<gene>
    <name evidence="2" type="primary">LOC118763460</name>
</gene>
<keyword evidence="1" id="KW-1185">Reference proteome</keyword>
<accession>A0A7E6ETK4</accession>
<proteinExistence type="predicted"/>